<dbReference type="OrthoDB" id="5243516at2"/>
<evidence type="ECO:0000313" key="8">
    <source>
        <dbReference type="Proteomes" id="UP000253094"/>
    </source>
</evidence>
<feature type="transmembrane region" description="Helical" evidence="5">
    <location>
        <begin position="160"/>
        <end position="183"/>
    </location>
</feature>
<dbReference type="SUPFAM" id="SSF103473">
    <property type="entry name" value="MFS general substrate transporter"/>
    <property type="match status" value="1"/>
</dbReference>
<accession>A0A367F750</accession>
<feature type="transmembrane region" description="Helical" evidence="5">
    <location>
        <begin position="121"/>
        <end position="139"/>
    </location>
</feature>
<feature type="transmembrane region" description="Helical" evidence="5">
    <location>
        <begin position="268"/>
        <end position="288"/>
    </location>
</feature>
<evidence type="ECO:0000256" key="4">
    <source>
        <dbReference type="ARBA" id="ARBA00023136"/>
    </source>
</evidence>
<sequence>MSTDAETGARPEEAPVTGMARYLRLAATPGAVPMSLAALVGRLPSGMAGLLLVTGFVQNNGSYAQAGVAAACYAVGVGVSGPLRGRAVDRRGARGVLLVSGIGQAVVFLGLLAALSGGAPTIVPLVLSFLVGAVLPPIGPIMRTMWSRTLTDPGLRSAAFALESIIVDAVFIVGPSIVALLLAVANSSVAIAVTAAFTAVGCVALAGAPAIGALRPTEGAARDWRGPLRAAPVRWMLPVGLLATGSITGVEVALLATADAQGHADVGGLLIAAFSVGSVFGGFAYGAVKLRGTSAQHLGLFLAVLAAGYAVAVAVSNLWGLALVFAVAGVALAPMITAQYTAMEEVAPEDSMTESFAWLNALGQGGGALAATAAGALASGGHPGGGFLVAAGMSVVAALLTTALRRPAAPAPQAAA</sequence>
<feature type="transmembrane region" description="Helical" evidence="5">
    <location>
        <begin position="95"/>
        <end position="115"/>
    </location>
</feature>
<feature type="domain" description="Major facilitator superfamily (MFS) profile" evidence="6">
    <location>
        <begin position="232"/>
        <end position="416"/>
    </location>
</feature>
<dbReference type="InterPro" id="IPR011701">
    <property type="entry name" value="MFS"/>
</dbReference>
<dbReference type="PROSITE" id="PS50850">
    <property type="entry name" value="MFS"/>
    <property type="match status" value="1"/>
</dbReference>
<evidence type="ECO:0000313" key="7">
    <source>
        <dbReference type="EMBL" id="RCG25380.1"/>
    </source>
</evidence>
<dbReference type="Gene3D" id="1.20.1250.20">
    <property type="entry name" value="MFS general substrate transporter like domains"/>
    <property type="match status" value="2"/>
</dbReference>
<protein>
    <submittedName>
        <fullName evidence="7">MFS transporter</fullName>
    </submittedName>
</protein>
<gene>
    <name evidence="7" type="ORF">DQ384_31430</name>
</gene>
<keyword evidence="4 5" id="KW-0472">Membrane</keyword>
<evidence type="ECO:0000256" key="3">
    <source>
        <dbReference type="ARBA" id="ARBA00022989"/>
    </source>
</evidence>
<dbReference type="InterPro" id="IPR020846">
    <property type="entry name" value="MFS_dom"/>
</dbReference>
<dbReference type="Proteomes" id="UP000253094">
    <property type="component" value="Unassembled WGS sequence"/>
</dbReference>
<name>A0A367F750_9ACTN</name>
<dbReference type="RefSeq" id="WP_114032507.1">
    <property type="nucleotide sequence ID" value="NZ_QOIL01000022.1"/>
</dbReference>
<dbReference type="InterPro" id="IPR036259">
    <property type="entry name" value="MFS_trans_sf"/>
</dbReference>
<evidence type="ECO:0000256" key="1">
    <source>
        <dbReference type="ARBA" id="ARBA00004651"/>
    </source>
</evidence>
<dbReference type="EMBL" id="QOIL01000022">
    <property type="protein sequence ID" value="RCG25380.1"/>
    <property type="molecule type" value="Genomic_DNA"/>
</dbReference>
<feature type="transmembrane region" description="Helical" evidence="5">
    <location>
        <begin position="295"/>
        <end position="312"/>
    </location>
</feature>
<comment type="subcellular location">
    <subcellularLocation>
        <location evidence="1">Cell membrane</location>
        <topology evidence="1">Multi-pass membrane protein</topology>
    </subcellularLocation>
</comment>
<proteinExistence type="predicted"/>
<evidence type="ECO:0000256" key="2">
    <source>
        <dbReference type="ARBA" id="ARBA00022692"/>
    </source>
</evidence>
<evidence type="ECO:0000256" key="5">
    <source>
        <dbReference type="SAM" id="Phobius"/>
    </source>
</evidence>
<feature type="transmembrane region" description="Helical" evidence="5">
    <location>
        <begin position="318"/>
        <end position="336"/>
    </location>
</feature>
<dbReference type="PANTHER" id="PTHR23542:SF1">
    <property type="entry name" value="MAJOR FACILITATOR SUPERFAMILY (MFS) PROFILE DOMAIN-CONTAINING PROTEIN"/>
    <property type="match status" value="1"/>
</dbReference>
<reference evidence="7 8" key="1">
    <citation type="submission" date="2018-06" db="EMBL/GenBank/DDBJ databases">
        <title>Sphaerisporangium craniellae sp. nov., isolated from a marine sponge in the South China Sea.</title>
        <authorList>
            <person name="Li L."/>
        </authorList>
    </citation>
    <scope>NUCLEOTIDE SEQUENCE [LARGE SCALE GENOMIC DNA]</scope>
    <source>
        <strain evidence="7 8">CCTCC AA 208026</strain>
    </source>
</reference>
<feature type="transmembrane region" description="Helical" evidence="5">
    <location>
        <begin position="189"/>
        <end position="214"/>
    </location>
</feature>
<feature type="transmembrane region" description="Helical" evidence="5">
    <location>
        <begin position="235"/>
        <end position="256"/>
    </location>
</feature>
<keyword evidence="8" id="KW-1185">Reference proteome</keyword>
<feature type="transmembrane region" description="Helical" evidence="5">
    <location>
        <begin position="63"/>
        <end position="83"/>
    </location>
</feature>
<organism evidence="7 8">
    <name type="scientific">Sphaerisporangium album</name>
    <dbReference type="NCBI Taxonomy" id="509200"/>
    <lineage>
        <taxon>Bacteria</taxon>
        <taxon>Bacillati</taxon>
        <taxon>Actinomycetota</taxon>
        <taxon>Actinomycetes</taxon>
        <taxon>Streptosporangiales</taxon>
        <taxon>Streptosporangiaceae</taxon>
        <taxon>Sphaerisporangium</taxon>
    </lineage>
</organism>
<dbReference type="GO" id="GO:0022857">
    <property type="term" value="F:transmembrane transporter activity"/>
    <property type="evidence" value="ECO:0007669"/>
    <property type="project" value="InterPro"/>
</dbReference>
<evidence type="ECO:0000259" key="6">
    <source>
        <dbReference type="PROSITE" id="PS50850"/>
    </source>
</evidence>
<dbReference type="PANTHER" id="PTHR23542">
    <property type="match status" value="1"/>
</dbReference>
<feature type="transmembrane region" description="Helical" evidence="5">
    <location>
        <begin position="384"/>
        <end position="404"/>
    </location>
</feature>
<comment type="caution">
    <text evidence="7">The sequence shown here is derived from an EMBL/GenBank/DDBJ whole genome shotgun (WGS) entry which is preliminary data.</text>
</comment>
<feature type="transmembrane region" description="Helical" evidence="5">
    <location>
        <begin position="357"/>
        <end position="378"/>
    </location>
</feature>
<keyword evidence="3 5" id="KW-1133">Transmembrane helix</keyword>
<dbReference type="GO" id="GO:0005886">
    <property type="term" value="C:plasma membrane"/>
    <property type="evidence" value="ECO:0007669"/>
    <property type="project" value="UniProtKB-SubCell"/>
</dbReference>
<dbReference type="Pfam" id="PF07690">
    <property type="entry name" value="MFS_1"/>
    <property type="match status" value="1"/>
</dbReference>
<keyword evidence="2 5" id="KW-0812">Transmembrane</keyword>
<dbReference type="AlphaFoldDB" id="A0A367F750"/>